<evidence type="ECO:0000313" key="1">
    <source>
        <dbReference type="EMBL" id="CDX58124.1"/>
    </source>
</evidence>
<protein>
    <submittedName>
        <fullName evidence="1">Uncharacterized protein</fullName>
    </submittedName>
</protein>
<dbReference type="AlphaFoldDB" id="A0A0K2VZS5"/>
<dbReference type="Proteomes" id="UP000182888">
    <property type="component" value="Unassembled WGS sequence"/>
</dbReference>
<evidence type="ECO:0000313" key="2">
    <source>
        <dbReference type="Proteomes" id="UP000182888"/>
    </source>
</evidence>
<gene>
    <name evidence="1" type="ORF">MPL1032_230213</name>
</gene>
<proteinExistence type="predicted"/>
<sequence length="176" mass="19436">MLERAAEILEVELAVLGRVDGKPGRHDAVAVLHLAAALAHLRIEFVAQYGEQPCLQIGARLETLMLVPGLDQRFLDKVVGSVGILRQRHGESAQARDRTEQLGLEALGYRRHASVLFLGGFGLFQLAKQLSEAVRHMVRDQLVIILLELARDFGVRPQRVAIPVPMPLCGISHLLF</sequence>
<name>A0A0K2VZS5_MESPL</name>
<reference evidence="2" key="1">
    <citation type="submission" date="2014-08" db="EMBL/GenBank/DDBJ databases">
        <authorList>
            <person name="Edwards T."/>
        </authorList>
    </citation>
    <scope>NUCLEOTIDE SEQUENCE [LARGE SCALE GENOMIC DNA]</scope>
</reference>
<accession>A0A0K2VZS5</accession>
<dbReference type="EMBL" id="CCND01000016">
    <property type="protein sequence ID" value="CDX58124.1"/>
    <property type="molecule type" value="Genomic_DNA"/>
</dbReference>
<organism evidence="1 2">
    <name type="scientific">Mesorhizobium plurifarium</name>
    <dbReference type="NCBI Taxonomy" id="69974"/>
    <lineage>
        <taxon>Bacteria</taxon>
        <taxon>Pseudomonadati</taxon>
        <taxon>Pseudomonadota</taxon>
        <taxon>Alphaproteobacteria</taxon>
        <taxon>Hyphomicrobiales</taxon>
        <taxon>Phyllobacteriaceae</taxon>
        <taxon>Mesorhizobium</taxon>
    </lineage>
</organism>